<evidence type="ECO:0000313" key="3">
    <source>
        <dbReference type="Proteomes" id="UP000187464"/>
    </source>
</evidence>
<protein>
    <submittedName>
        <fullName evidence="2">Putative membrane protein</fullName>
    </submittedName>
</protein>
<keyword evidence="1" id="KW-1133">Transmembrane helix</keyword>
<feature type="transmembrane region" description="Helical" evidence="1">
    <location>
        <begin position="56"/>
        <end position="78"/>
    </location>
</feature>
<reference evidence="3" key="1">
    <citation type="submission" date="2016-08" db="EMBL/GenBank/DDBJ databases">
        <authorList>
            <person name="Wibberg D."/>
        </authorList>
    </citation>
    <scope>NUCLEOTIDE SEQUENCE [LARGE SCALE GENOMIC DNA]</scope>
</reference>
<sequence>MNQRTIRNNPYVRKMIKQINLFFKLNWFVFVCVLSGIIIGYIYWYYWGIYYGTLPLSSVCWVNCTYGGLIGGFLGSLIKE</sequence>
<keyword evidence="3" id="KW-1185">Reference proteome</keyword>
<feature type="transmembrane region" description="Helical" evidence="1">
    <location>
        <begin position="21"/>
        <end position="44"/>
    </location>
</feature>
<dbReference type="EMBL" id="LT605205">
    <property type="protein sequence ID" value="SCD20420.1"/>
    <property type="molecule type" value="Genomic_DNA"/>
</dbReference>
<name>A0A1R3SZT9_9BACT</name>
<dbReference type="Proteomes" id="UP000187464">
    <property type="component" value="Chromosome I"/>
</dbReference>
<accession>A0A1R3SZT9</accession>
<evidence type="ECO:0000256" key="1">
    <source>
        <dbReference type="SAM" id="Phobius"/>
    </source>
</evidence>
<dbReference type="STRING" id="1642647.PSM36_1600"/>
<organism evidence="2 3">
    <name type="scientific">Proteiniphilum saccharofermentans</name>
    <dbReference type="NCBI Taxonomy" id="1642647"/>
    <lineage>
        <taxon>Bacteria</taxon>
        <taxon>Pseudomonadati</taxon>
        <taxon>Bacteroidota</taxon>
        <taxon>Bacteroidia</taxon>
        <taxon>Bacteroidales</taxon>
        <taxon>Dysgonomonadaceae</taxon>
        <taxon>Proteiniphilum</taxon>
    </lineage>
</organism>
<evidence type="ECO:0000313" key="2">
    <source>
        <dbReference type="EMBL" id="SCD20420.1"/>
    </source>
</evidence>
<keyword evidence="1" id="KW-0812">Transmembrane</keyword>
<dbReference type="AlphaFoldDB" id="A0A1R3SZT9"/>
<dbReference type="KEGG" id="psac:PSM36_1600"/>
<gene>
    <name evidence="2" type="ORF">PSM36_1600</name>
</gene>
<proteinExistence type="predicted"/>
<keyword evidence="1" id="KW-0472">Membrane</keyword>